<feature type="compositionally biased region" description="Acidic residues" evidence="1">
    <location>
        <begin position="124"/>
        <end position="133"/>
    </location>
</feature>
<reference evidence="2 3" key="1">
    <citation type="submission" date="2019-10" db="EMBL/GenBank/DDBJ databases">
        <authorList>
            <person name="Palmer J.M."/>
        </authorList>
    </citation>
    <scope>NUCLEOTIDE SEQUENCE [LARGE SCALE GENOMIC DNA]</scope>
    <source>
        <strain evidence="2 3">TWF730</strain>
    </source>
</reference>
<keyword evidence="3" id="KW-1185">Reference proteome</keyword>
<protein>
    <submittedName>
        <fullName evidence="2">Uncharacterized protein</fullName>
    </submittedName>
</protein>
<feature type="compositionally biased region" description="Basic and acidic residues" evidence="1">
    <location>
        <begin position="25"/>
        <end position="38"/>
    </location>
</feature>
<proteinExistence type="predicted"/>
<feature type="compositionally biased region" description="Acidic residues" evidence="1">
    <location>
        <begin position="92"/>
        <end position="101"/>
    </location>
</feature>
<sequence length="431" mass="47853">MENEFPPTKNGEEDAPLAGDASEAESEHPHTLIPKENESQIAPAVPFFRGHRRSQVVIRYKHDLAALGIENNPNPRLGSRRGLENISPEPVEGQEENEGEEEGAKKKKKRGPGEKPKSVKFIFSEDDDEEEAGDPFASHELRSKRGAGKKLGALDEQNIEPPTLEAHLPPAERFAQILQWYAVHEAPKPTDDPEGYMKMIPFGQNYMCYSNVLGVQPWVAEVIKKVLHWRYINHPRTLEIDLRRNEDKTRLTEEINITFRNYGTLVRNLLLKQQVPPEKLESKIRQYEAMKDLTLKVHKIGSHKVSGYLLYKLAEGLMKEVIEEKKAILAGFISRADVVPGKPAAFIPKELAPPSPKRRRVSPRGPAAASAETSASASARGKQGVGLESIPEEPGVSGPKKPILLRLTLKPGSGDQPTDDNDVAMMDAPGL</sequence>
<evidence type="ECO:0000313" key="2">
    <source>
        <dbReference type="EMBL" id="KAK6358032.1"/>
    </source>
</evidence>
<accession>A0AAV9V7X3</accession>
<gene>
    <name evidence="2" type="ORF">TWF730_007386</name>
</gene>
<dbReference type="Proteomes" id="UP001373714">
    <property type="component" value="Unassembled WGS sequence"/>
</dbReference>
<dbReference type="EMBL" id="JAVHNS010000004">
    <property type="protein sequence ID" value="KAK6358032.1"/>
    <property type="molecule type" value="Genomic_DNA"/>
</dbReference>
<name>A0AAV9V7X3_9PEZI</name>
<dbReference type="AlphaFoldDB" id="A0AAV9V7X3"/>
<feature type="region of interest" description="Disordered" evidence="1">
    <location>
        <begin position="1"/>
        <end position="48"/>
    </location>
</feature>
<comment type="caution">
    <text evidence="2">The sequence shown here is derived from an EMBL/GenBank/DDBJ whole genome shotgun (WGS) entry which is preliminary data.</text>
</comment>
<evidence type="ECO:0000256" key="1">
    <source>
        <dbReference type="SAM" id="MobiDB-lite"/>
    </source>
</evidence>
<organism evidence="2 3">
    <name type="scientific">Orbilia blumenaviensis</name>
    <dbReference type="NCBI Taxonomy" id="1796055"/>
    <lineage>
        <taxon>Eukaryota</taxon>
        <taxon>Fungi</taxon>
        <taxon>Dikarya</taxon>
        <taxon>Ascomycota</taxon>
        <taxon>Pezizomycotina</taxon>
        <taxon>Orbiliomycetes</taxon>
        <taxon>Orbiliales</taxon>
        <taxon>Orbiliaceae</taxon>
        <taxon>Orbilia</taxon>
    </lineage>
</organism>
<evidence type="ECO:0000313" key="3">
    <source>
        <dbReference type="Proteomes" id="UP001373714"/>
    </source>
</evidence>
<feature type="region of interest" description="Disordered" evidence="1">
    <location>
        <begin position="66"/>
        <end position="144"/>
    </location>
</feature>
<feature type="region of interest" description="Disordered" evidence="1">
    <location>
        <begin position="346"/>
        <end position="431"/>
    </location>
</feature>
<feature type="compositionally biased region" description="Low complexity" evidence="1">
    <location>
        <begin position="363"/>
        <end position="379"/>
    </location>
</feature>